<feature type="transmembrane region" description="Helical" evidence="1">
    <location>
        <begin position="143"/>
        <end position="166"/>
    </location>
</feature>
<dbReference type="PANTHER" id="PTHR45138">
    <property type="entry name" value="REGULATORY COMPONENTS OF SENSORY TRANSDUCTION SYSTEM"/>
    <property type="match status" value="1"/>
</dbReference>
<dbReference type="GO" id="GO:0005886">
    <property type="term" value="C:plasma membrane"/>
    <property type="evidence" value="ECO:0007669"/>
    <property type="project" value="TreeGrafter"/>
</dbReference>
<dbReference type="SMART" id="SM00267">
    <property type="entry name" value="GGDEF"/>
    <property type="match status" value="1"/>
</dbReference>
<keyword evidence="1" id="KW-0472">Membrane</keyword>
<dbReference type="Proteomes" id="UP000310636">
    <property type="component" value="Unassembled WGS sequence"/>
</dbReference>
<dbReference type="Pfam" id="PF00990">
    <property type="entry name" value="GGDEF"/>
    <property type="match status" value="1"/>
</dbReference>
<dbReference type="Gene3D" id="3.30.450.20">
    <property type="entry name" value="PAS domain"/>
    <property type="match status" value="1"/>
</dbReference>
<dbReference type="Gene3D" id="3.30.70.270">
    <property type="match status" value="1"/>
</dbReference>
<dbReference type="InterPro" id="IPR029787">
    <property type="entry name" value="Nucleotide_cyclase"/>
</dbReference>
<keyword evidence="1" id="KW-0812">Transmembrane</keyword>
<dbReference type="FunFam" id="3.30.70.270:FF:000001">
    <property type="entry name" value="Diguanylate cyclase domain protein"/>
    <property type="match status" value="1"/>
</dbReference>
<feature type="domain" description="GGDEF" evidence="2">
    <location>
        <begin position="384"/>
        <end position="544"/>
    </location>
</feature>
<dbReference type="SUPFAM" id="SSF55785">
    <property type="entry name" value="PYP-like sensor domain (PAS domain)"/>
    <property type="match status" value="1"/>
</dbReference>
<evidence type="ECO:0000313" key="4">
    <source>
        <dbReference type="Proteomes" id="UP000310636"/>
    </source>
</evidence>
<feature type="transmembrane region" description="Helical" evidence="1">
    <location>
        <begin position="6"/>
        <end position="27"/>
    </location>
</feature>
<dbReference type="PROSITE" id="PS50887">
    <property type="entry name" value="GGDEF"/>
    <property type="match status" value="1"/>
</dbReference>
<sequence length="550" mass="61511">MNSHLTMYITTISLTGIFNLFLCLYVFPRRTRVPTSRLLILYSALLAVYSFGYAFELSSQTIDEIKRWNLLEYIGMPFSVPVGLLIVLRYLGTPLARPLQTAVFAMPVVTWIILATNDSHRYFYQQFRLSDDPVSPHLVIEVAEWYIVFNSFVFCCWLICFFLLLARWRQSRRPYRPQLLALIGGQAAPMIAGLAYLFELLPPGFDPVPIGLTVSSGLYVWALLANRQLTVVPIAKETIFDTTEIGFIVLDSTERLVDYNRTTARIFPGLQASMIGRDFDPLWSELTGMPASIRLLPNGSLDKVIWTVSGGSPVCYQIRTSVLKHPNGEEAGHLLSLANVTALKRLQSELEHQAYYDGLTQIYNRTHFVRLARELLEQCASGGRPFTVVLFDIDFFKRVNDTYGHDMGDKVIRHVVSVCRGRMEEEMLFARYGGEEFVIALPGYDLAGGQRFAESLRIAIETAPLEVPQAPQGAIALTSSFGAAEARAGGGAPGKLDKFDKSDKLDKFDKLDKLEKLDSLLGRADEALYASKRNGRNCVSAAEALPCLAE</sequence>
<gene>
    <name evidence="3" type="ORF">E6C55_07900</name>
</gene>
<dbReference type="OrthoDB" id="9759607at2"/>
<evidence type="ECO:0000256" key="1">
    <source>
        <dbReference type="SAM" id="Phobius"/>
    </source>
</evidence>
<protein>
    <submittedName>
        <fullName evidence="3">Diguanylate cyclase</fullName>
    </submittedName>
</protein>
<dbReference type="AlphaFoldDB" id="A0A4S4C1V5"/>
<feature type="transmembrane region" description="Helical" evidence="1">
    <location>
        <begin position="39"/>
        <end position="58"/>
    </location>
</feature>
<keyword evidence="4" id="KW-1185">Reference proteome</keyword>
<proteinExistence type="predicted"/>
<dbReference type="SUPFAM" id="SSF55073">
    <property type="entry name" value="Nucleotide cyclase"/>
    <property type="match status" value="1"/>
</dbReference>
<dbReference type="CDD" id="cd01949">
    <property type="entry name" value="GGDEF"/>
    <property type="match status" value="1"/>
</dbReference>
<dbReference type="NCBIfam" id="TIGR00254">
    <property type="entry name" value="GGDEF"/>
    <property type="match status" value="1"/>
</dbReference>
<accession>A0A4S4C1V5</accession>
<dbReference type="InterPro" id="IPR035965">
    <property type="entry name" value="PAS-like_dom_sf"/>
</dbReference>
<reference evidence="3 4" key="1">
    <citation type="submission" date="2019-04" db="EMBL/GenBank/DDBJ databases">
        <title>Cohnella sp. nov. isolated from preserved vegetables.</title>
        <authorList>
            <person name="Lin S.-Y."/>
            <person name="Hung M.-H."/>
            <person name="Young C.-C."/>
        </authorList>
    </citation>
    <scope>NUCLEOTIDE SEQUENCE [LARGE SCALE GENOMIC DNA]</scope>
    <source>
        <strain evidence="3 4">CC-MHH1044</strain>
    </source>
</reference>
<feature type="transmembrane region" description="Helical" evidence="1">
    <location>
        <begin position="70"/>
        <end position="91"/>
    </location>
</feature>
<comment type="caution">
    <text evidence="3">The sequence shown here is derived from an EMBL/GenBank/DDBJ whole genome shotgun (WGS) entry which is preliminary data.</text>
</comment>
<feature type="transmembrane region" description="Helical" evidence="1">
    <location>
        <begin position="103"/>
        <end position="123"/>
    </location>
</feature>
<feature type="transmembrane region" description="Helical" evidence="1">
    <location>
        <begin position="178"/>
        <end position="198"/>
    </location>
</feature>
<dbReference type="RefSeq" id="WP_136369240.1">
    <property type="nucleotide sequence ID" value="NZ_SSOB01000008.1"/>
</dbReference>
<dbReference type="Pfam" id="PF16927">
    <property type="entry name" value="HisKA_7TM"/>
    <property type="match status" value="1"/>
</dbReference>
<dbReference type="GO" id="GO:0052621">
    <property type="term" value="F:diguanylate cyclase activity"/>
    <property type="evidence" value="ECO:0007669"/>
    <property type="project" value="TreeGrafter"/>
</dbReference>
<dbReference type="EMBL" id="SSOB01000008">
    <property type="protein sequence ID" value="THF81644.1"/>
    <property type="molecule type" value="Genomic_DNA"/>
</dbReference>
<evidence type="ECO:0000313" key="3">
    <source>
        <dbReference type="EMBL" id="THF81644.1"/>
    </source>
</evidence>
<organism evidence="3 4">
    <name type="scientific">Cohnella fermenti</name>
    <dbReference type="NCBI Taxonomy" id="2565925"/>
    <lineage>
        <taxon>Bacteria</taxon>
        <taxon>Bacillati</taxon>
        <taxon>Bacillota</taxon>
        <taxon>Bacilli</taxon>
        <taxon>Bacillales</taxon>
        <taxon>Paenibacillaceae</taxon>
        <taxon>Cohnella</taxon>
    </lineage>
</organism>
<dbReference type="InterPro" id="IPR031621">
    <property type="entry name" value="HisKA_7TM"/>
</dbReference>
<dbReference type="InterPro" id="IPR050469">
    <property type="entry name" value="Diguanylate_Cyclase"/>
</dbReference>
<dbReference type="GO" id="GO:1902201">
    <property type="term" value="P:negative regulation of bacterial-type flagellum-dependent cell motility"/>
    <property type="evidence" value="ECO:0007669"/>
    <property type="project" value="TreeGrafter"/>
</dbReference>
<name>A0A4S4C1V5_9BACL</name>
<evidence type="ECO:0000259" key="2">
    <source>
        <dbReference type="PROSITE" id="PS50887"/>
    </source>
</evidence>
<keyword evidence="1" id="KW-1133">Transmembrane helix</keyword>
<dbReference type="InterPro" id="IPR000160">
    <property type="entry name" value="GGDEF_dom"/>
</dbReference>
<dbReference type="PANTHER" id="PTHR45138:SF9">
    <property type="entry name" value="DIGUANYLATE CYCLASE DGCM-RELATED"/>
    <property type="match status" value="1"/>
</dbReference>
<dbReference type="InterPro" id="IPR043128">
    <property type="entry name" value="Rev_trsase/Diguanyl_cyclase"/>
</dbReference>
<dbReference type="GO" id="GO:0043709">
    <property type="term" value="P:cell adhesion involved in single-species biofilm formation"/>
    <property type="evidence" value="ECO:0007669"/>
    <property type="project" value="TreeGrafter"/>
</dbReference>